<evidence type="ECO:0000256" key="4">
    <source>
        <dbReference type="ARBA" id="ARBA00022475"/>
    </source>
</evidence>
<dbReference type="AlphaFoldDB" id="A0A640W0R1"/>
<keyword evidence="4" id="KW-1003">Cell membrane</keyword>
<evidence type="ECO:0000256" key="7">
    <source>
        <dbReference type="ARBA" id="ARBA00023136"/>
    </source>
</evidence>
<dbReference type="RefSeq" id="WP_306439507.1">
    <property type="nucleotide sequence ID" value="NZ_BLIV01000009.1"/>
</dbReference>
<feature type="transmembrane region" description="Helical" evidence="8">
    <location>
        <begin position="103"/>
        <end position="120"/>
    </location>
</feature>
<evidence type="ECO:0000256" key="3">
    <source>
        <dbReference type="ARBA" id="ARBA00022448"/>
    </source>
</evidence>
<keyword evidence="7 8" id="KW-0472">Membrane</keyword>
<dbReference type="PANTHER" id="PTHR22911:SF137">
    <property type="entry name" value="SOLUTE CARRIER FAMILY 35 MEMBER G2-RELATED"/>
    <property type="match status" value="1"/>
</dbReference>
<dbReference type="EMBL" id="BLIV01000009">
    <property type="protein sequence ID" value="GFE52056.1"/>
    <property type="molecule type" value="Genomic_DNA"/>
</dbReference>
<keyword evidence="3" id="KW-0813">Transport</keyword>
<keyword evidence="11" id="KW-1185">Reference proteome</keyword>
<comment type="caution">
    <text evidence="10">The sequence shown here is derived from an EMBL/GenBank/DDBJ whole genome shotgun (WGS) entry which is preliminary data.</text>
</comment>
<gene>
    <name evidence="10" type="ORF">So717_38090</name>
</gene>
<feature type="transmembrane region" description="Helical" evidence="8">
    <location>
        <begin position="178"/>
        <end position="198"/>
    </location>
</feature>
<dbReference type="GO" id="GO:0005886">
    <property type="term" value="C:plasma membrane"/>
    <property type="evidence" value="ECO:0007669"/>
    <property type="project" value="UniProtKB-SubCell"/>
</dbReference>
<dbReference type="InterPro" id="IPR004626">
    <property type="entry name" value="RarD"/>
</dbReference>
<dbReference type="Proteomes" id="UP000436522">
    <property type="component" value="Unassembled WGS sequence"/>
</dbReference>
<sequence length="306" mass="32836">MLSDPAKGVVAMIAACMMWGLSSLYYKLLSDVPALDVLSHRMIWSLIFFGVVLAVQRRLTEVIRVLNTRRSFLRLALAALMIGANWGLFIWAIQIGQITQSSLGYYIFPLVAVVIGRVVFGEQLSNMQWLAVGLAAAAVALLTAGLGVLPWIALTLAVTFGIYGLLKKQLAAGPVVSVTAEALLLAPIAVTILLQTHHNGGTALGGDLKTFLLLMMSGPITAVPLILFSYAARRLNMTTVGLLQYLNPTLQFGCAVVIFAEPFGRWHGLAFGMIWAALALYSGAALRQDRARRRAARAAAVSGTVV</sequence>
<feature type="transmembrane region" description="Helical" evidence="8">
    <location>
        <begin position="149"/>
        <end position="166"/>
    </location>
</feature>
<feature type="domain" description="EamA" evidence="9">
    <location>
        <begin position="7"/>
        <end position="143"/>
    </location>
</feature>
<keyword evidence="6 8" id="KW-1133">Transmembrane helix</keyword>
<feature type="transmembrane region" description="Helical" evidence="8">
    <location>
        <begin position="266"/>
        <end position="286"/>
    </location>
</feature>
<dbReference type="Pfam" id="PF00892">
    <property type="entry name" value="EamA"/>
    <property type="match status" value="1"/>
</dbReference>
<feature type="transmembrane region" description="Helical" evidence="8">
    <location>
        <begin position="242"/>
        <end position="260"/>
    </location>
</feature>
<feature type="transmembrane region" description="Helical" evidence="8">
    <location>
        <begin position="210"/>
        <end position="230"/>
    </location>
</feature>
<evidence type="ECO:0000256" key="1">
    <source>
        <dbReference type="ARBA" id="ARBA00004651"/>
    </source>
</evidence>
<protein>
    <submittedName>
        <fullName evidence="10">Permease</fullName>
    </submittedName>
</protein>
<dbReference type="InterPro" id="IPR037185">
    <property type="entry name" value="EmrE-like"/>
</dbReference>
<feature type="transmembrane region" description="Helical" evidence="8">
    <location>
        <begin position="38"/>
        <end position="55"/>
    </location>
</feature>
<keyword evidence="5 8" id="KW-0812">Transmembrane</keyword>
<accession>A0A640W0R1</accession>
<proteinExistence type="inferred from homology"/>
<organism evidence="10 11">
    <name type="scientific">Roseobacter cerasinus</name>
    <dbReference type="NCBI Taxonomy" id="2602289"/>
    <lineage>
        <taxon>Bacteria</taxon>
        <taxon>Pseudomonadati</taxon>
        <taxon>Pseudomonadota</taxon>
        <taxon>Alphaproteobacteria</taxon>
        <taxon>Rhodobacterales</taxon>
        <taxon>Roseobacteraceae</taxon>
        <taxon>Roseobacter</taxon>
    </lineage>
</organism>
<feature type="transmembrane region" description="Helical" evidence="8">
    <location>
        <begin position="75"/>
        <end position="97"/>
    </location>
</feature>
<evidence type="ECO:0000313" key="11">
    <source>
        <dbReference type="Proteomes" id="UP000436522"/>
    </source>
</evidence>
<dbReference type="PANTHER" id="PTHR22911">
    <property type="entry name" value="ACYL-MALONYL CONDENSING ENZYME-RELATED"/>
    <property type="match status" value="1"/>
</dbReference>
<reference evidence="10 11" key="1">
    <citation type="submission" date="2019-12" db="EMBL/GenBank/DDBJ databases">
        <title>Roseobacter cerasinus sp. nov., isolated from seawater around aquaculture.</title>
        <authorList>
            <person name="Muramatsu S."/>
            <person name="Takabe Y."/>
            <person name="Mori K."/>
            <person name="Takaichi S."/>
            <person name="Hanada S."/>
        </authorList>
    </citation>
    <scope>NUCLEOTIDE SEQUENCE [LARGE SCALE GENOMIC DNA]</scope>
    <source>
        <strain evidence="10 11">AI77</strain>
    </source>
</reference>
<comment type="subcellular location">
    <subcellularLocation>
        <location evidence="1">Cell membrane</location>
        <topology evidence="1">Multi-pass membrane protein</topology>
    </subcellularLocation>
</comment>
<evidence type="ECO:0000256" key="8">
    <source>
        <dbReference type="SAM" id="Phobius"/>
    </source>
</evidence>
<evidence type="ECO:0000313" key="10">
    <source>
        <dbReference type="EMBL" id="GFE52056.1"/>
    </source>
</evidence>
<dbReference type="InterPro" id="IPR000620">
    <property type="entry name" value="EamA_dom"/>
</dbReference>
<evidence type="ECO:0000256" key="2">
    <source>
        <dbReference type="ARBA" id="ARBA00007362"/>
    </source>
</evidence>
<name>A0A640W0R1_9RHOB</name>
<evidence type="ECO:0000256" key="6">
    <source>
        <dbReference type="ARBA" id="ARBA00022989"/>
    </source>
</evidence>
<dbReference type="SUPFAM" id="SSF103481">
    <property type="entry name" value="Multidrug resistance efflux transporter EmrE"/>
    <property type="match status" value="2"/>
</dbReference>
<dbReference type="NCBIfam" id="TIGR00688">
    <property type="entry name" value="rarD"/>
    <property type="match status" value="1"/>
</dbReference>
<evidence type="ECO:0000259" key="9">
    <source>
        <dbReference type="Pfam" id="PF00892"/>
    </source>
</evidence>
<evidence type="ECO:0000256" key="5">
    <source>
        <dbReference type="ARBA" id="ARBA00022692"/>
    </source>
</evidence>
<comment type="similarity">
    <text evidence="2">Belongs to the EamA transporter family.</text>
</comment>
<feature type="transmembrane region" description="Helical" evidence="8">
    <location>
        <begin position="9"/>
        <end position="26"/>
    </location>
</feature>
<feature type="transmembrane region" description="Helical" evidence="8">
    <location>
        <begin position="127"/>
        <end position="143"/>
    </location>
</feature>